<dbReference type="AlphaFoldDB" id="A0A0E1VTJ6"/>
<evidence type="ECO:0000256" key="3">
    <source>
        <dbReference type="ARBA" id="ARBA00022519"/>
    </source>
</evidence>
<dbReference type="FunFam" id="3.40.50.300:FF:000032">
    <property type="entry name" value="Export ABC transporter ATP-binding protein"/>
    <property type="match status" value="1"/>
</dbReference>
<keyword evidence="3" id="KW-0997">Cell inner membrane</keyword>
<keyword evidence="7" id="KW-0046">Antibiotic resistance</keyword>
<dbReference type="InterPro" id="IPR017911">
    <property type="entry name" value="MacB-like_ATP-bd"/>
</dbReference>
<dbReference type="InterPro" id="IPR015854">
    <property type="entry name" value="ABC_transpr_LolD-like"/>
</dbReference>
<name>A0A0E1VTJ6_BURPE</name>
<keyword evidence="6" id="KW-0812">Transmembrane</keyword>
<organism evidence="10">
    <name type="scientific">Burkholderia pseudomallei 1710a</name>
    <dbReference type="NCBI Taxonomy" id="320371"/>
    <lineage>
        <taxon>Bacteria</taxon>
        <taxon>Pseudomonadati</taxon>
        <taxon>Pseudomonadota</taxon>
        <taxon>Betaproteobacteria</taxon>
        <taxon>Burkholderiales</taxon>
        <taxon>Burkholderiaceae</taxon>
        <taxon>Burkholderia</taxon>
        <taxon>pseudomallei group</taxon>
    </lineage>
</organism>
<dbReference type="EMBL" id="CM000833">
    <property type="protein sequence ID" value="EET04203.1"/>
    <property type="molecule type" value="Genomic_DNA"/>
</dbReference>
<keyword evidence="4" id="KW-0547">Nucleotide-binding</keyword>
<dbReference type="InterPro" id="IPR003593">
    <property type="entry name" value="AAA+_ATPase"/>
</dbReference>
<dbReference type="GO" id="GO:0046677">
    <property type="term" value="P:response to antibiotic"/>
    <property type="evidence" value="ECO:0007669"/>
    <property type="project" value="UniProtKB-KW"/>
</dbReference>
<evidence type="ECO:0000256" key="2">
    <source>
        <dbReference type="ARBA" id="ARBA00022475"/>
    </source>
</evidence>
<evidence type="ECO:0000259" key="9">
    <source>
        <dbReference type="PROSITE" id="PS50893"/>
    </source>
</evidence>
<keyword evidence="2" id="KW-1003">Cell membrane</keyword>
<keyword evidence="6" id="KW-1133">Transmembrane helix</keyword>
<evidence type="ECO:0000256" key="1">
    <source>
        <dbReference type="ARBA" id="ARBA00022448"/>
    </source>
</evidence>
<dbReference type="GO" id="GO:0098796">
    <property type="term" value="C:membrane protein complex"/>
    <property type="evidence" value="ECO:0007669"/>
    <property type="project" value="UniProtKB-ARBA"/>
</dbReference>
<proteinExistence type="inferred from homology"/>
<protein>
    <submittedName>
        <fullName evidence="10">ABC transporter, ATP-binding protein</fullName>
    </submittedName>
</protein>
<dbReference type="GO" id="GO:0005886">
    <property type="term" value="C:plasma membrane"/>
    <property type="evidence" value="ECO:0007669"/>
    <property type="project" value="TreeGrafter"/>
</dbReference>
<dbReference type="GO" id="GO:0016887">
    <property type="term" value="F:ATP hydrolysis activity"/>
    <property type="evidence" value="ECO:0007669"/>
    <property type="project" value="InterPro"/>
</dbReference>
<dbReference type="GO" id="GO:0022857">
    <property type="term" value="F:transmembrane transporter activity"/>
    <property type="evidence" value="ECO:0007669"/>
    <property type="project" value="UniProtKB-ARBA"/>
</dbReference>
<reference evidence="10" key="1">
    <citation type="submission" date="2009-05" db="EMBL/GenBank/DDBJ databases">
        <authorList>
            <person name="Harkins D.M."/>
            <person name="DeShazer D."/>
            <person name="Woods D.E."/>
            <person name="Brinkac L.M."/>
            <person name="Brown K.A."/>
            <person name="Hung G.C."/>
            <person name="Tuanyok A."/>
            <person name="Zhang B."/>
            <person name="Nierman W.C."/>
        </authorList>
    </citation>
    <scope>NUCLEOTIDE SEQUENCE [LARGE SCALE GENOMIC DNA]</scope>
    <source>
        <strain evidence="10">1710a</strain>
    </source>
</reference>
<dbReference type="InterPro" id="IPR017871">
    <property type="entry name" value="ABC_transporter-like_CS"/>
</dbReference>
<dbReference type="SUPFAM" id="SSF52540">
    <property type="entry name" value="P-loop containing nucleoside triphosphate hydrolases"/>
    <property type="match status" value="1"/>
</dbReference>
<keyword evidence="5 10" id="KW-0067">ATP-binding</keyword>
<accession>A0A0E1VTJ6</accession>
<dbReference type="InterPro" id="IPR027417">
    <property type="entry name" value="P-loop_NTPase"/>
</dbReference>
<sequence>MAIVRVENVSKTYLLDSVKVTGLAGVSVDIEANRFTVLSGPSGSGKTTLLNMIGCIDRPDAGRVIVAGQDTAALCDDALSDFRAREVGHVFQSFNLLPVLSAYENVEYPLLMARTPARERARRVAYLLDAVGLAGKGAHRPSQLSGGQRQRVAIARALAAGPSLVLADEPTANLDSVTGRAIIALMREMQRESGVSFIVSSHDPQVLEAADDVVQIRDGRIVERRRIAQEAQG</sequence>
<evidence type="ECO:0000256" key="8">
    <source>
        <dbReference type="ARBA" id="ARBA00038388"/>
    </source>
</evidence>
<dbReference type="Pfam" id="PF00005">
    <property type="entry name" value="ABC_tran"/>
    <property type="match status" value="1"/>
</dbReference>
<dbReference type="CDD" id="cd03255">
    <property type="entry name" value="ABC_MJ0796_LolCDE_FtsE"/>
    <property type="match status" value="1"/>
</dbReference>
<dbReference type="PROSITE" id="PS50893">
    <property type="entry name" value="ABC_TRANSPORTER_2"/>
    <property type="match status" value="1"/>
</dbReference>
<evidence type="ECO:0000313" key="10">
    <source>
        <dbReference type="EMBL" id="EET04203.1"/>
    </source>
</evidence>
<dbReference type="HOGENOM" id="CLU_000604_1_22_4"/>
<comment type="similarity">
    <text evidence="8">Belongs to the ABC transporter superfamily. Macrolide exporter (TC 3.A.1.122) family.</text>
</comment>
<dbReference type="InterPro" id="IPR003439">
    <property type="entry name" value="ABC_transporter-like_ATP-bd"/>
</dbReference>
<dbReference type="PROSITE" id="PS00211">
    <property type="entry name" value="ABC_TRANSPORTER_1"/>
    <property type="match status" value="1"/>
</dbReference>
<gene>
    <name evidence="10" type="ORF">BURPS1710A_A2447</name>
</gene>
<evidence type="ECO:0000256" key="7">
    <source>
        <dbReference type="ARBA" id="ARBA00023251"/>
    </source>
</evidence>
<dbReference type="RefSeq" id="WP_004523242.1">
    <property type="nucleotide sequence ID" value="NZ_CM000833.1"/>
</dbReference>
<dbReference type="Proteomes" id="UP000001812">
    <property type="component" value="Chromosome II"/>
</dbReference>
<dbReference type="SMART" id="SM00382">
    <property type="entry name" value="AAA"/>
    <property type="match status" value="1"/>
</dbReference>
<feature type="domain" description="ABC transporter" evidence="9">
    <location>
        <begin position="4"/>
        <end position="231"/>
    </location>
</feature>
<keyword evidence="1" id="KW-0813">Transport</keyword>
<dbReference type="PANTHER" id="PTHR24220">
    <property type="entry name" value="IMPORT ATP-BINDING PROTEIN"/>
    <property type="match status" value="1"/>
</dbReference>
<dbReference type="Gene3D" id="3.40.50.300">
    <property type="entry name" value="P-loop containing nucleotide triphosphate hydrolases"/>
    <property type="match status" value="1"/>
</dbReference>
<evidence type="ECO:0000256" key="5">
    <source>
        <dbReference type="ARBA" id="ARBA00022840"/>
    </source>
</evidence>
<evidence type="ECO:0000256" key="4">
    <source>
        <dbReference type="ARBA" id="ARBA00022741"/>
    </source>
</evidence>
<dbReference type="GO" id="GO:0005524">
    <property type="term" value="F:ATP binding"/>
    <property type="evidence" value="ECO:0007669"/>
    <property type="project" value="UniProtKB-KW"/>
</dbReference>
<evidence type="ECO:0000256" key="6">
    <source>
        <dbReference type="ARBA" id="ARBA00022989"/>
    </source>
</evidence>
<keyword evidence="6" id="KW-0472">Membrane</keyword>